<accession>A0A377FUV5</accession>
<proteinExistence type="predicted"/>
<organism evidence="1 2">
    <name type="scientific">Exiguobacterium aurantiacum</name>
    <dbReference type="NCBI Taxonomy" id="33987"/>
    <lineage>
        <taxon>Bacteria</taxon>
        <taxon>Bacillati</taxon>
        <taxon>Bacillota</taxon>
        <taxon>Bacilli</taxon>
        <taxon>Bacillales</taxon>
        <taxon>Bacillales Family XII. Incertae Sedis</taxon>
        <taxon>Exiguobacterium</taxon>
    </lineage>
</organism>
<dbReference type="AlphaFoldDB" id="A0A377FUV5"/>
<dbReference type="RefSeq" id="WP_034799161.1">
    <property type="nucleotide sequence ID" value="NZ_UGGP01000001.1"/>
</dbReference>
<dbReference type="Proteomes" id="UP000254060">
    <property type="component" value="Unassembled WGS sequence"/>
</dbReference>
<reference evidence="1 2" key="1">
    <citation type="submission" date="2018-06" db="EMBL/GenBank/DDBJ databases">
        <authorList>
            <consortium name="Pathogen Informatics"/>
            <person name="Doyle S."/>
        </authorList>
    </citation>
    <scope>NUCLEOTIDE SEQUENCE [LARGE SCALE GENOMIC DNA]</scope>
    <source>
        <strain evidence="1 2">NCTC13163</strain>
    </source>
</reference>
<dbReference type="Gene3D" id="3.40.630.10">
    <property type="entry name" value="Zn peptidases"/>
    <property type="match status" value="1"/>
</dbReference>
<dbReference type="EMBL" id="UGGP01000001">
    <property type="protein sequence ID" value="STO08245.1"/>
    <property type="molecule type" value="Genomic_DNA"/>
</dbReference>
<dbReference type="SUPFAM" id="SSF53187">
    <property type="entry name" value="Zn-dependent exopeptidases"/>
    <property type="match status" value="1"/>
</dbReference>
<protein>
    <submittedName>
        <fullName evidence="1">Uncharacterized protein</fullName>
    </submittedName>
</protein>
<sequence length="396" mass="44448">MNILFNFIYALFVTFLYLNPLSLDTPYETAEYFASYDRHVDSWENAELFESLGFDLDLNMDRIMHDAPLQTFYTDVTIEDEVFDGYSSMMMEEPIQGDIIHIEWDAPIPDVTDKIVVLPMTDVSFEARDNAYHLDHYGEVINDEAANRYLTKLKEAGAAGYLITPHKEASDEFGFVHVSAWLRLSGTGVGIEAAEALTDGQTVTIEPYESEIPYTEFVQTGTTDEEVIVMARLDSSGDGDHALIGLGGASILYQVIQAMDDVKTDATVRYVFLNGYGEGYEASTHYLGMLEERGMTPRTVMLLDLIGTGDTGRFVKTHGMKSYPFMDAASFDDVEVRSLGVSILDEYRQAGIDVISLNDSLTANQDVFTEDDTIDRLSEEAMLEHVDWLVEWLTTQ</sequence>
<evidence type="ECO:0000313" key="2">
    <source>
        <dbReference type="Proteomes" id="UP000254060"/>
    </source>
</evidence>
<gene>
    <name evidence="1" type="ORF">NCTC13163_01615</name>
</gene>
<dbReference type="OrthoDB" id="2351931at2"/>
<name>A0A377FUV5_9BACL</name>
<evidence type="ECO:0000313" key="1">
    <source>
        <dbReference type="EMBL" id="STO08245.1"/>
    </source>
</evidence>
<dbReference type="STRING" id="1397694.GCA_000702585_02112"/>